<dbReference type="GO" id="GO:0009307">
    <property type="term" value="P:DNA restriction-modification system"/>
    <property type="evidence" value="ECO:0007669"/>
    <property type="project" value="UniProtKB-KW"/>
</dbReference>
<evidence type="ECO:0000256" key="2">
    <source>
        <dbReference type="ARBA" id="ARBA00010923"/>
    </source>
</evidence>
<evidence type="ECO:0000256" key="8">
    <source>
        <dbReference type="ARBA" id="ARBA00023125"/>
    </source>
</evidence>
<evidence type="ECO:0000259" key="13">
    <source>
        <dbReference type="Pfam" id="PF05066"/>
    </source>
</evidence>
<protein>
    <recommendedName>
        <fullName evidence="3">site-specific DNA-methyltransferase (adenine-specific)</fullName>
        <ecNumber evidence="3">2.1.1.72</ecNumber>
    </recommendedName>
</protein>
<dbReference type="GO" id="GO:0008170">
    <property type="term" value="F:N-methyltransferase activity"/>
    <property type="evidence" value="ECO:0007669"/>
    <property type="project" value="InterPro"/>
</dbReference>
<evidence type="ECO:0000256" key="7">
    <source>
        <dbReference type="ARBA" id="ARBA00022747"/>
    </source>
</evidence>
<comment type="similarity">
    <text evidence="2">Belongs to the type-I restriction system S methylase family.</text>
</comment>
<name>A0AAP2DC91_9BACT</name>
<dbReference type="SUPFAM" id="SSF55874">
    <property type="entry name" value="ATPase domain of HSP90 chaperone/DNA topoisomerase II/histidine kinase"/>
    <property type="match status" value="1"/>
</dbReference>
<proteinExistence type="inferred from homology"/>
<keyword evidence="6" id="KW-0949">S-adenosyl-L-methionine</keyword>
<dbReference type="Gene3D" id="3.40.50.150">
    <property type="entry name" value="Vaccinia Virus protein VP39"/>
    <property type="match status" value="1"/>
</dbReference>
<evidence type="ECO:0000256" key="6">
    <source>
        <dbReference type="ARBA" id="ARBA00022691"/>
    </source>
</evidence>
<evidence type="ECO:0000259" key="12">
    <source>
        <dbReference type="Pfam" id="PF02384"/>
    </source>
</evidence>
<dbReference type="GO" id="GO:0003677">
    <property type="term" value="F:DNA binding"/>
    <property type="evidence" value="ECO:0007669"/>
    <property type="project" value="UniProtKB-KW"/>
</dbReference>
<sequence length="940" mass="106692">MTLHEAIERVLMEYGRPMTTGEIVRAIKDRNLYEREDAENLSTFQVSARISSYPELFDRIGDEIVMRNRSSDSLLSLLFHISDRLRPKTIYNLDLVIGYLLFYFRASGNYLGEEYFSGYRFDRNIDFAHGYNEHLKSKILDSIKRFTRHVNFLDLDEELMSTFKKLSHNNLIEIVGELQYFDFEYSSISESEFADTFNNFLNSFSGWGRDSGESITPTNIARFISTIVHVAPYENLCDPFAGNGGLASEILKGHSGYGCVFQDINPVSVMLGRMNLILHGVKEVSYHIGNTLDLFSNHLNDRKFDYVVTHPPYGVRYHQHDFYKLPPNFLPSNSRGENVHIQLAVHLLADYGKAVILIPDGFLFTNDKGSKEIKYWLLHNDWIEAVYSLPVGSLKPYSAANTSILVINKNKTPQQARQILFKEVSENELESGQVRNTGMATLFEPYEFYDNSKSNRTTVIDLNEVFDNDLLLNVNRYLDRIELGPEYQPIHTVLANHSIGVAVPKKHLDSKEGIPYITIKDLSSSDEDFLLPQESITTFINKMSIIKPHYIVRGGAILIAKVGTKLKPTLFAGSSAAFSSNIIALYPNEDLVISEYLITQFNEPYFRQQLNQIRGGAVQVFVRLEDFLRLKIKVPTLESQEKELLQIFRLREHSIKSIKGEREQDEKSAQRVLFSAIKHEFSNLHVVLSGGITSIKLYLDGKAKSGGIAWDDKIVNLPDSRTIQQLIFQQELVLQEMGSLFDDVQALLALDRSQLRKERVVLRSFIQDQVDLMKGQLRDVEVTVGLTEKSRKDRLVVNIDKPLFAKVIKNFLTNSVKHGFANTTFDQRLIAFDVSVSEDELSVELTMMNNGNKFPDGFTFEDFISFGVKTGSNKGAGIGGFLINEVVKFHDGTFEELKFPEGATLYIATHSVSTGKEANAVLSKAFIPGVGFKIRLPYND</sequence>
<organism evidence="14 15">
    <name type="scientific">Dawidia soli</name>
    <dbReference type="NCBI Taxonomy" id="2782352"/>
    <lineage>
        <taxon>Bacteria</taxon>
        <taxon>Pseudomonadati</taxon>
        <taxon>Bacteroidota</taxon>
        <taxon>Cytophagia</taxon>
        <taxon>Cytophagales</taxon>
        <taxon>Chryseotaleaceae</taxon>
        <taxon>Dawidia</taxon>
    </lineage>
</organism>
<comment type="similarity">
    <text evidence="1">Belongs to the N(4)/N(6)-methyltransferase family.</text>
</comment>
<dbReference type="Gene3D" id="3.90.220.20">
    <property type="entry name" value="DNA methylase specificity domains"/>
    <property type="match status" value="1"/>
</dbReference>
<dbReference type="GO" id="GO:0032259">
    <property type="term" value="P:methylation"/>
    <property type="evidence" value="ECO:0007669"/>
    <property type="project" value="UniProtKB-KW"/>
</dbReference>
<dbReference type="InterPro" id="IPR003356">
    <property type="entry name" value="DNA_methylase_A-5"/>
</dbReference>
<dbReference type="InterPro" id="IPR000055">
    <property type="entry name" value="Restrct_endonuc_typeI_TRD"/>
</dbReference>
<dbReference type="RefSeq" id="WP_254092654.1">
    <property type="nucleotide sequence ID" value="NZ_JAHESC010000041.1"/>
</dbReference>
<dbReference type="Gene3D" id="3.30.565.10">
    <property type="entry name" value="Histidine kinase-like ATPase, C-terminal domain"/>
    <property type="match status" value="1"/>
</dbReference>
<evidence type="ECO:0000256" key="4">
    <source>
        <dbReference type="ARBA" id="ARBA00022603"/>
    </source>
</evidence>
<evidence type="ECO:0000313" key="14">
    <source>
        <dbReference type="EMBL" id="MBT1689431.1"/>
    </source>
</evidence>
<dbReference type="GO" id="GO:0006355">
    <property type="term" value="P:regulation of DNA-templated transcription"/>
    <property type="evidence" value="ECO:0007669"/>
    <property type="project" value="InterPro"/>
</dbReference>
<dbReference type="PRINTS" id="PR00507">
    <property type="entry name" value="N12N6MTFRASE"/>
</dbReference>
<comment type="catalytic activity">
    <reaction evidence="10">
        <text>a 2'-deoxyadenosine in DNA + S-adenosyl-L-methionine = an N(6)-methyl-2'-deoxyadenosine in DNA + S-adenosyl-L-homocysteine + H(+)</text>
        <dbReference type="Rhea" id="RHEA:15197"/>
        <dbReference type="Rhea" id="RHEA-COMP:12418"/>
        <dbReference type="Rhea" id="RHEA-COMP:12419"/>
        <dbReference type="ChEBI" id="CHEBI:15378"/>
        <dbReference type="ChEBI" id="CHEBI:57856"/>
        <dbReference type="ChEBI" id="CHEBI:59789"/>
        <dbReference type="ChEBI" id="CHEBI:90615"/>
        <dbReference type="ChEBI" id="CHEBI:90616"/>
        <dbReference type="EC" id="2.1.1.72"/>
    </reaction>
</comment>
<dbReference type="AlphaFoldDB" id="A0AAP2DC91"/>
<evidence type="ECO:0000256" key="1">
    <source>
        <dbReference type="ARBA" id="ARBA00006594"/>
    </source>
</evidence>
<dbReference type="Proteomes" id="UP001319180">
    <property type="component" value="Unassembled WGS sequence"/>
</dbReference>
<keyword evidence="15" id="KW-1185">Reference proteome</keyword>
<dbReference type="SUPFAM" id="SSF53335">
    <property type="entry name" value="S-adenosyl-L-methionine-dependent methyltransferases"/>
    <property type="match status" value="1"/>
</dbReference>
<reference evidence="14 15" key="1">
    <citation type="submission" date="2021-05" db="EMBL/GenBank/DDBJ databases">
        <title>A Polyphasic approach of four new species of the genus Ohtaekwangia: Ohtaekwangia histidinii sp. nov., Ohtaekwangia cretensis sp. nov., Ohtaekwangia indiensis sp. nov., Ohtaekwangia reichenbachii sp. nov. from diverse environment.</title>
        <authorList>
            <person name="Octaviana S."/>
        </authorList>
    </citation>
    <scope>NUCLEOTIDE SEQUENCE [LARGE SCALE GENOMIC DNA]</scope>
    <source>
        <strain evidence="14 15">PWU37</strain>
    </source>
</reference>
<dbReference type="InterPro" id="IPR051537">
    <property type="entry name" value="DNA_Adenine_Mtase"/>
</dbReference>
<keyword evidence="4 14" id="KW-0489">Methyltransferase</keyword>
<keyword evidence="8" id="KW-0238">DNA-binding</keyword>
<dbReference type="EC" id="2.1.1.72" evidence="3"/>
<keyword evidence="7" id="KW-0680">Restriction system</keyword>
<evidence type="ECO:0000259" key="11">
    <source>
        <dbReference type="Pfam" id="PF01420"/>
    </source>
</evidence>
<evidence type="ECO:0000256" key="3">
    <source>
        <dbReference type="ARBA" id="ARBA00011900"/>
    </source>
</evidence>
<dbReference type="InterPro" id="IPR007759">
    <property type="entry name" value="Asxl_HARE-HTH"/>
</dbReference>
<evidence type="ECO:0000256" key="5">
    <source>
        <dbReference type="ARBA" id="ARBA00022679"/>
    </source>
</evidence>
<dbReference type="InterPro" id="IPR029063">
    <property type="entry name" value="SAM-dependent_MTases_sf"/>
</dbReference>
<keyword evidence="5" id="KW-0808">Transferase</keyword>
<keyword evidence="9" id="KW-0804">Transcription</keyword>
<feature type="domain" description="HTH HARE-type" evidence="13">
    <location>
        <begin position="1"/>
        <end position="62"/>
    </location>
</feature>
<feature type="domain" description="DNA methylase adenine-specific" evidence="12">
    <location>
        <begin position="192"/>
        <end position="480"/>
    </location>
</feature>
<dbReference type="PANTHER" id="PTHR42933:SF3">
    <property type="entry name" value="TYPE I RESTRICTION ENZYME MJAVIII METHYLASE SUBUNIT"/>
    <property type="match status" value="1"/>
</dbReference>
<dbReference type="SUPFAM" id="SSF116734">
    <property type="entry name" value="DNA methylase specificity domain"/>
    <property type="match status" value="1"/>
</dbReference>
<evidence type="ECO:0000313" key="15">
    <source>
        <dbReference type="Proteomes" id="UP001319180"/>
    </source>
</evidence>
<dbReference type="InterPro" id="IPR036890">
    <property type="entry name" value="HATPase_C_sf"/>
</dbReference>
<evidence type="ECO:0000256" key="9">
    <source>
        <dbReference type="ARBA" id="ARBA00023163"/>
    </source>
</evidence>
<dbReference type="GO" id="GO:0009007">
    <property type="term" value="F:site-specific DNA-methyltransferase (adenine-specific) activity"/>
    <property type="evidence" value="ECO:0007669"/>
    <property type="project" value="UniProtKB-EC"/>
</dbReference>
<comment type="caution">
    <text evidence="14">The sequence shown here is derived from an EMBL/GenBank/DDBJ whole genome shotgun (WGS) entry which is preliminary data.</text>
</comment>
<gene>
    <name evidence="14" type="ORF">KK078_22895</name>
</gene>
<accession>A0AAP2DC91</accession>
<evidence type="ECO:0000256" key="10">
    <source>
        <dbReference type="ARBA" id="ARBA00047942"/>
    </source>
</evidence>
<dbReference type="Pfam" id="PF05066">
    <property type="entry name" value="HARE-HTH"/>
    <property type="match status" value="1"/>
</dbReference>
<dbReference type="Pfam" id="PF02384">
    <property type="entry name" value="N6_Mtase"/>
    <property type="match status" value="1"/>
</dbReference>
<dbReference type="Pfam" id="PF01420">
    <property type="entry name" value="Methylase_S"/>
    <property type="match status" value="1"/>
</dbReference>
<dbReference type="PANTHER" id="PTHR42933">
    <property type="entry name" value="SLR6095 PROTEIN"/>
    <property type="match status" value="1"/>
</dbReference>
<dbReference type="EMBL" id="JAHESC010000041">
    <property type="protein sequence ID" value="MBT1689431.1"/>
    <property type="molecule type" value="Genomic_DNA"/>
</dbReference>
<dbReference type="InterPro" id="IPR044946">
    <property type="entry name" value="Restrct_endonuc_typeI_TRD_sf"/>
</dbReference>
<dbReference type="CDD" id="cd02440">
    <property type="entry name" value="AdoMet_MTases"/>
    <property type="match status" value="1"/>
</dbReference>
<feature type="domain" description="Type I restriction modification DNA specificity" evidence="11">
    <location>
        <begin position="504"/>
        <end position="657"/>
    </location>
</feature>